<gene>
    <name evidence="2" type="ORF">CcaverHIS019_0407980</name>
</gene>
<feature type="region of interest" description="Disordered" evidence="1">
    <location>
        <begin position="19"/>
        <end position="46"/>
    </location>
</feature>
<proteinExistence type="predicted"/>
<reference evidence="2" key="1">
    <citation type="journal article" date="2023" name="BMC Genomics">
        <title>Chromosome-level genome assemblies of Cutaneotrichosporon spp. (Trichosporonales, Basidiomycota) reveal imbalanced evolution between nucleotide sequences and chromosome synteny.</title>
        <authorList>
            <person name="Kobayashi Y."/>
            <person name="Kayamori A."/>
            <person name="Aoki K."/>
            <person name="Shiwa Y."/>
            <person name="Matsutani M."/>
            <person name="Fujita N."/>
            <person name="Sugita T."/>
            <person name="Iwasaki W."/>
            <person name="Tanaka N."/>
            <person name="Takashima M."/>
        </authorList>
    </citation>
    <scope>NUCLEOTIDE SEQUENCE</scope>
    <source>
        <strain evidence="2">HIS019</strain>
    </source>
</reference>
<evidence type="ECO:0000256" key="1">
    <source>
        <dbReference type="SAM" id="MobiDB-lite"/>
    </source>
</evidence>
<accession>A0AA48L4W0</accession>
<dbReference type="KEGG" id="ccac:CcaHIS019_0407980"/>
<dbReference type="RefSeq" id="XP_060457243.1">
    <property type="nucleotide sequence ID" value="XM_060600672.1"/>
</dbReference>
<protein>
    <submittedName>
        <fullName evidence="2">Uncharacterized protein</fullName>
    </submittedName>
</protein>
<feature type="region of interest" description="Disordered" evidence="1">
    <location>
        <begin position="77"/>
        <end position="112"/>
    </location>
</feature>
<dbReference type="Proteomes" id="UP001233271">
    <property type="component" value="Chromosome 4"/>
</dbReference>
<dbReference type="EMBL" id="AP028215">
    <property type="protein sequence ID" value="BEI91978.1"/>
    <property type="molecule type" value="Genomic_DNA"/>
</dbReference>
<keyword evidence="3" id="KW-1185">Reference proteome</keyword>
<dbReference type="GeneID" id="85495848"/>
<organism evidence="2 3">
    <name type="scientific">Cutaneotrichosporon cavernicola</name>
    <dbReference type="NCBI Taxonomy" id="279322"/>
    <lineage>
        <taxon>Eukaryota</taxon>
        <taxon>Fungi</taxon>
        <taxon>Dikarya</taxon>
        <taxon>Basidiomycota</taxon>
        <taxon>Agaricomycotina</taxon>
        <taxon>Tremellomycetes</taxon>
        <taxon>Trichosporonales</taxon>
        <taxon>Trichosporonaceae</taxon>
        <taxon>Cutaneotrichosporon</taxon>
    </lineage>
</organism>
<feature type="compositionally biased region" description="Basic and acidic residues" evidence="1">
    <location>
        <begin position="367"/>
        <end position="382"/>
    </location>
</feature>
<evidence type="ECO:0000313" key="3">
    <source>
        <dbReference type="Proteomes" id="UP001233271"/>
    </source>
</evidence>
<evidence type="ECO:0000313" key="2">
    <source>
        <dbReference type="EMBL" id="BEI91978.1"/>
    </source>
</evidence>
<dbReference type="AlphaFoldDB" id="A0AA48L4W0"/>
<name>A0AA48L4W0_9TREE</name>
<feature type="region of interest" description="Disordered" evidence="1">
    <location>
        <begin position="362"/>
        <end position="383"/>
    </location>
</feature>
<sequence length="402" mass="45075">MADNGGTVKTRKGPAYVARPATLPYTPKPTPVTQHTRPFFRDPAHTRPTRWGLYRQLLRAMGGAAALSAARTASAVSSASSLPPRTESFSDPAEPTPSLDATPSPLPHTHPTIPASRVICGSSYFAAFQGTEHVKARKMPPTQAYDGFAPLAPLSGPFPHLLSSLRARWRTARGWTSMRDTRAFLLAEESLLSSLSSADPILSKREDVLRASYDAFLALPPPPPPPRPLLTGGYLRPSKFSPPLPRMKPQPQHIGAMYARRQRKHEQRILRLREMVDQRNDISQEVRLWRDLGLEDEWSNPLGLPHGDDKSGASWTKPLEAHAKNIQRLMYAGVKRAQAVYSPEVIERVKDARRRREVWRRNKARKARGEEPVFPERSDGQEMVRAVKRAEREEWLAKKKSP</sequence>